<comment type="caution">
    <text evidence="1">The sequence shown here is derived from an EMBL/GenBank/DDBJ whole genome shotgun (WGS) entry which is preliminary data.</text>
</comment>
<organism evidence="1 2">
    <name type="scientific">Caerostris extrusa</name>
    <name type="common">Bark spider</name>
    <name type="synonym">Caerostris bankana</name>
    <dbReference type="NCBI Taxonomy" id="172846"/>
    <lineage>
        <taxon>Eukaryota</taxon>
        <taxon>Metazoa</taxon>
        <taxon>Ecdysozoa</taxon>
        <taxon>Arthropoda</taxon>
        <taxon>Chelicerata</taxon>
        <taxon>Arachnida</taxon>
        <taxon>Araneae</taxon>
        <taxon>Araneomorphae</taxon>
        <taxon>Entelegynae</taxon>
        <taxon>Araneoidea</taxon>
        <taxon>Araneidae</taxon>
        <taxon>Caerostris</taxon>
    </lineage>
</organism>
<dbReference type="AlphaFoldDB" id="A0AAV4MRX1"/>
<accession>A0AAV4MRX1</accession>
<dbReference type="EMBL" id="BPLR01002518">
    <property type="protein sequence ID" value="GIX74644.1"/>
    <property type="molecule type" value="Genomic_DNA"/>
</dbReference>
<evidence type="ECO:0000313" key="1">
    <source>
        <dbReference type="EMBL" id="GIX74644.1"/>
    </source>
</evidence>
<keyword evidence="2" id="KW-1185">Reference proteome</keyword>
<sequence length="79" mass="8778">MFCITSGFIDGCIPHLAFLFPAKKVGVSLHLRKSAENTLFKEKGNEIFPSFSPLLFQCPLPSLLEMNAESVLIVFGRSF</sequence>
<gene>
    <name evidence="1" type="ORF">CEXT_516881</name>
</gene>
<dbReference type="Proteomes" id="UP001054945">
    <property type="component" value="Unassembled WGS sequence"/>
</dbReference>
<proteinExistence type="predicted"/>
<protein>
    <submittedName>
        <fullName evidence="1">Uncharacterized protein</fullName>
    </submittedName>
</protein>
<name>A0AAV4MRX1_CAEEX</name>
<reference evidence="1 2" key="1">
    <citation type="submission" date="2021-06" db="EMBL/GenBank/DDBJ databases">
        <title>Caerostris extrusa draft genome.</title>
        <authorList>
            <person name="Kono N."/>
            <person name="Arakawa K."/>
        </authorList>
    </citation>
    <scope>NUCLEOTIDE SEQUENCE [LARGE SCALE GENOMIC DNA]</scope>
</reference>
<evidence type="ECO:0000313" key="2">
    <source>
        <dbReference type="Proteomes" id="UP001054945"/>
    </source>
</evidence>